<comment type="catalytic activity">
    <reaction evidence="1">
        <text>ATP + H2O = ADP + phosphate + H(+)</text>
        <dbReference type="Rhea" id="RHEA:13065"/>
        <dbReference type="ChEBI" id="CHEBI:15377"/>
        <dbReference type="ChEBI" id="CHEBI:15378"/>
        <dbReference type="ChEBI" id="CHEBI:30616"/>
        <dbReference type="ChEBI" id="CHEBI:43474"/>
        <dbReference type="ChEBI" id="CHEBI:456216"/>
        <dbReference type="EC" id="5.6.2.3"/>
    </reaction>
</comment>
<keyword evidence="1" id="KW-0233">DNA recombination</keyword>
<keyword evidence="1" id="KW-0227">DNA damage</keyword>
<dbReference type="GO" id="GO:0006310">
    <property type="term" value="P:DNA recombination"/>
    <property type="evidence" value="ECO:0007669"/>
    <property type="project" value="UniProtKB-KW"/>
</dbReference>
<dbReference type="GO" id="GO:0043139">
    <property type="term" value="F:5'-3' DNA helicase activity"/>
    <property type="evidence" value="ECO:0007669"/>
    <property type="project" value="UniProtKB-EC"/>
</dbReference>
<keyword evidence="1" id="KW-0347">Helicase</keyword>
<keyword evidence="1" id="KW-0547">Nucleotide-binding</keyword>
<dbReference type="InterPro" id="IPR027417">
    <property type="entry name" value="P-loop_NTPase"/>
</dbReference>
<dbReference type="GO" id="GO:0016787">
    <property type="term" value="F:hydrolase activity"/>
    <property type="evidence" value="ECO:0007669"/>
    <property type="project" value="UniProtKB-KW"/>
</dbReference>
<dbReference type="InterPro" id="IPR010285">
    <property type="entry name" value="DNA_helicase_pif1-like_DEAD"/>
</dbReference>
<name>A0AAW1GZR7_SAPOF</name>
<evidence type="ECO:0000313" key="5">
    <source>
        <dbReference type="EMBL" id="KAK9669021.1"/>
    </source>
</evidence>
<sequence>MPGFCNFLHGCCSPSNQGGLIGRTHMWVSQQNRLRRRWILFHRRHGGSLYGKAIDPSLFTQTKYHSYYGILTRLDMIQPHISKINRHIRKCILNLKRNISGSVVRTRRREKPTNKKRRNKNMARECSDLQRPPQMRQTSTVTGTAPEESDAAIGELAVENNLHVRLRVFSNVWSFGRPTESSVGKVTVNGKLQFSICCQKEKVELPLLQDPPEYLKELLDPNGGRRSSEFRRLIRSYNTIYAFTSIGGKVDNAINQGSAPYCFRLCGQNHHNIGSFLPRDGKQPRFLQLYFYDTESEIAQRITSLSAGGKNELDPEIVEGLSNMLYEHNVLAKMCKMAKERLEPSSLQPVQLRLIGARSKDGRQYNLPSSDELAVLIVGGGEIENCSRDIVIYDRLNGVKKISELHPSFMAMQYPLMFPYGKDGYRTDIKHRDAKTTARKKRTFVTMREYYAFRFQERRKHEKITDGISVLYGRLRQQYMDALAICRWAGPPDLFLTFTCNPKWVEIEEFLAGNPGQRPEDRPDIVARIFKIKLDALIDDLTKEAFFGRVLAVIYTIEFQKRGLPHAHVCLFLHPSDKHKYPTDIDNIISAEISDKDVDPVGFEAVMQYMVHGPCSEMNYRSPCMVDGKCSKYYPRNFCSETTVSEDGYPQYRRRNNGRTAEKSWHTVDNRFIVPHNIDLLVKYDAHLNIEWCNKHRSIKYLFKYMSKGPDMALATVQQVEGDTHGKPVDEIETFLRCRYVSASEACWRMFGFEIQFKRPPVQRLSFHLEQEQNIIFDDEEHLEDVLKRVGEAKTTLTEWMVTNKENPDARHLTYADFPTKWRRQKRMTIGRIYFAPPNSGELYYLRLLLNIVKGATSYADIRTVNGVIYPTYKAACAALGLLDRDDEWNIALNEAATWSTAHQHRDLFVTLLLFCEVSDPGKLWETHWEKLSDDILPRRSLKQFADIPMPDTLLMKMSNSRLIMEELDHDKKLMCLQANKISEGHIVLAVASSGIAALLLLAGRTAHSSLVIWDEAPMVHKHAFEAVDRAFRDIIHLEDPTAKDKVFGGKTIVLGGDFRQILPVVPCKGRVDIVDAPISKSRQIWPYCNVLKLQKNMRLTQGSNEEDTTKLAKFTKWVLDIGDGKIPATAKPGEDEKTWISIPEDMLIQNTGDPIASIVEEVYPHLLEKYTDPLYLQGRAILAPKNDIAEEVNKYILRLIPGEEVVSKSVDRICPLTKNASTMENIYPTEFLNSLKFPGLPNHEMHLKIARGLCNGTRLTITKIQTRIIEAKVLTGSNMGTIVSIPRIKMTPTDTTWPFTVKRRQFPIKVCFSMTINKIYLPEPVFSHGQLYVDVSRVISRKGLKISLPFSGIKDSYNRKTKNVVYKEIYSDL</sequence>
<dbReference type="EC" id="5.6.2.3" evidence="1"/>
<dbReference type="GO" id="GO:0000723">
    <property type="term" value="P:telomere maintenance"/>
    <property type="evidence" value="ECO:0007669"/>
    <property type="project" value="InterPro"/>
</dbReference>
<evidence type="ECO:0000256" key="1">
    <source>
        <dbReference type="RuleBase" id="RU363044"/>
    </source>
</evidence>
<organism evidence="5 6">
    <name type="scientific">Saponaria officinalis</name>
    <name type="common">Common soapwort</name>
    <name type="synonym">Lychnis saponaria</name>
    <dbReference type="NCBI Taxonomy" id="3572"/>
    <lineage>
        <taxon>Eukaryota</taxon>
        <taxon>Viridiplantae</taxon>
        <taxon>Streptophyta</taxon>
        <taxon>Embryophyta</taxon>
        <taxon>Tracheophyta</taxon>
        <taxon>Spermatophyta</taxon>
        <taxon>Magnoliopsida</taxon>
        <taxon>eudicotyledons</taxon>
        <taxon>Gunneridae</taxon>
        <taxon>Pentapetalae</taxon>
        <taxon>Caryophyllales</taxon>
        <taxon>Caryophyllaceae</taxon>
        <taxon>Caryophylleae</taxon>
        <taxon>Saponaria</taxon>
    </lineage>
</organism>
<dbReference type="Pfam" id="PF21530">
    <property type="entry name" value="Pif1_2B_dom"/>
    <property type="match status" value="1"/>
</dbReference>
<keyword evidence="1" id="KW-0234">DNA repair</keyword>
<dbReference type="GO" id="GO:0006281">
    <property type="term" value="P:DNA repair"/>
    <property type="evidence" value="ECO:0007669"/>
    <property type="project" value="UniProtKB-KW"/>
</dbReference>
<dbReference type="PANTHER" id="PTHR10492:SF90">
    <property type="entry name" value="ATP-DEPENDENT DNA HELICASE"/>
    <property type="match status" value="1"/>
</dbReference>
<dbReference type="InterPro" id="IPR025476">
    <property type="entry name" value="Helitron_helicase-like"/>
</dbReference>
<evidence type="ECO:0000313" key="6">
    <source>
        <dbReference type="Proteomes" id="UP001443914"/>
    </source>
</evidence>
<dbReference type="Proteomes" id="UP001443914">
    <property type="component" value="Unassembled WGS sequence"/>
</dbReference>
<keyword evidence="1" id="KW-0067">ATP-binding</keyword>
<feature type="domain" description="Helitron helicase-like" evidence="3">
    <location>
        <begin position="476"/>
        <end position="569"/>
    </location>
</feature>
<dbReference type="Pfam" id="PF14214">
    <property type="entry name" value="Helitron_like_N"/>
    <property type="match status" value="1"/>
</dbReference>
<dbReference type="EMBL" id="JBDFQZ010000013">
    <property type="protein sequence ID" value="KAK9669021.1"/>
    <property type="molecule type" value="Genomic_DNA"/>
</dbReference>
<dbReference type="InterPro" id="IPR049163">
    <property type="entry name" value="Pif1-like_2B_dom"/>
</dbReference>
<evidence type="ECO:0000259" key="2">
    <source>
        <dbReference type="Pfam" id="PF05970"/>
    </source>
</evidence>
<comment type="similarity">
    <text evidence="1">Belongs to the helicase family.</text>
</comment>
<comment type="caution">
    <text evidence="5">The sequence shown here is derived from an EMBL/GenBank/DDBJ whole genome shotgun (WGS) entry which is preliminary data.</text>
</comment>
<feature type="domain" description="DNA helicase Pif1-like 2B" evidence="4">
    <location>
        <begin position="1231"/>
        <end position="1264"/>
    </location>
</feature>
<protein>
    <recommendedName>
        <fullName evidence="1">ATP-dependent DNA helicase</fullName>
        <ecNumber evidence="1">5.6.2.3</ecNumber>
    </recommendedName>
</protein>
<evidence type="ECO:0000259" key="3">
    <source>
        <dbReference type="Pfam" id="PF14214"/>
    </source>
</evidence>
<dbReference type="Gene3D" id="3.40.50.300">
    <property type="entry name" value="P-loop containing nucleotide triphosphate hydrolases"/>
    <property type="match status" value="1"/>
</dbReference>
<keyword evidence="1" id="KW-0378">Hydrolase</keyword>
<feature type="domain" description="DNA helicase Pif1-like DEAD-box helicase" evidence="2">
    <location>
        <begin position="1010"/>
        <end position="1130"/>
    </location>
</feature>
<dbReference type="Pfam" id="PF05970">
    <property type="entry name" value="PIF1"/>
    <property type="match status" value="1"/>
</dbReference>
<dbReference type="PANTHER" id="PTHR10492">
    <property type="match status" value="1"/>
</dbReference>
<reference evidence="5" key="1">
    <citation type="submission" date="2024-03" db="EMBL/GenBank/DDBJ databases">
        <title>WGS assembly of Saponaria officinalis var. Norfolk2.</title>
        <authorList>
            <person name="Jenkins J."/>
            <person name="Shu S."/>
            <person name="Grimwood J."/>
            <person name="Barry K."/>
            <person name="Goodstein D."/>
            <person name="Schmutz J."/>
            <person name="Leebens-Mack J."/>
            <person name="Osbourn A."/>
        </authorList>
    </citation>
    <scope>NUCLEOTIDE SEQUENCE [LARGE SCALE GENOMIC DNA]</scope>
    <source>
        <strain evidence="5">JIC</strain>
    </source>
</reference>
<keyword evidence="6" id="KW-1185">Reference proteome</keyword>
<dbReference type="SUPFAM" id="SSF52540">
    <property type="entry name" value="P-loop containing nucleoside triphosphate hydrolases"/>
    <property type="match status" value="1"/>
</dbReference>
<accession>A0AAW1GZR7</accession>
<evidence type="ECO:0000259" key="4">
    <source>
        <dbReference type="Pfam" id="PF21530"/>
    </source>
</evidence>
<gene>
    <name evidence="5" type="ORF">RND81_13G103600</name>
</gene>
<proteinExistence type="inferred from homology"/>
<comment type="cofactor">
    <cofactor evidence="1">
        <name>Mg(2+)</name>
        <dbReference type="ChEBI" id="CHEBI:18420"/>
    </cofactor>
</comment>
<dbReference type="GO" id="GO:0005524">
    <property type="term" value="F:ATP binding"/>
    <property type="evidence" value="ECO:0007669"/>
    <property type="project" value="UniProtKB-KW"/>
</dbReference>